<keyword evidence="1" id="KW-0378">Hydrolase</keyword>
<dbReference type="AlphaFoldDB" id="A0A6I4U1T8"/>
<name>A0A6I4U1T8_9SPHN</name>
<organism evidence="1 2">
    <name type="scientific">Alteriqipengyuania halimionae</name>
    <dbReference type="NCBI Taxonomy" id="1926630"/>
    <lineage>
        <taxon>Bacteria</taxon>
        <taxon>Pseudomonadati</taxon>
        <taxon>Pseudomonadota</taxon>
        <taxon>Alphaproteobacteria</taxon>
        <taxon>Sphingomonadales</taxon>
        <taxon>Erythrobacteraceae</taxon>
        <taxon>Alteriqipengyuania</taxon>
    </lineage>
</organism>
<accession>A0A6I4U1T8</accession>
<keyword evidence="2" id="KW-1185">Reference proteome</keyword>
<dbReference type="InterPro" id="IPR024079">
    <property type="entry name" value="MetalloPept_cat_dom_sf"/>
</dbReference>
<dbReference type="GO" id="GO:0008237">
    <property type="term" value="F:metallopeptidase activity"/>
    <property type="evidence" value="ECO:0007669"/>
    <property type="project" value="InterPro"/>
</dbReference>
<proteinExistence type="predicted"/>
<dbReference type="SUPFAM" id="SSF55486">
    <property type="entry name" value="Metalloproteases ('zincins'), catalytic domain"/>
    <property type="match status" value="1"/>
</dbReference>
<dbReference type="EMBL" id="WTYR01000001">
    <property type="protein sequence ID" value="MXP09696.1"/>
    <property type="molecule type" value="Genomic_DNA"/>
</dbReference>
<evidence type="ECO:0000313" key="1">
    <source>
        <dbReference type="EMBL" id="MXP09696.1"/>
    </source>
</evidence>
<evidence type="ECO:0000313" key="2">
    <source>
        <dbReference type="Proteomes" id="UP000429229"/>
    </source>
</evidence>
<gene>
    <name evidence="1" type="ORF">GRI68_05845</name>
</gene>
<comment type="caution">
    <text evidence="1">The sequence shown here is derived from an EMBL/GenBank/DDBJ whole genome shotgun (WGS) entry which is preliminary data.</text>
</comment>
<protein>
    <submittedName>
        <fullName evidence="1">Glycoside hydrolase</fullName>
    </submittedName>
</protein>
<sequence length="261" mass="29643">MNADPFYTRYVPAAGIPVVSSDRVSDETLFAARDMMASILAYRPELAEWLAANDYRVAIMAEDEAITDLPEYRGWKKPAPDDPRLTRCERKHYEARIGLLSDRDYWNARVRGLGGKRAVAAEEDVLGRRSSRYWGETILVHEFAHAIHDAIRGTDPALAARIDAAYKAALADRLWYQEYATTTVEEYFAEGTQFWFNSNRLAVMDGTRVLNHDDLRAYDPRLYAVLAEVYGDNHRVESDPFYMSDARVPPGPIPENTAEVC</sequence>
<reference evidence="1 2" key="1">
    <citation type="submission" date="2019-12" db="EMBL/GenBank/DDBJ databases">
        <title>Genomic-based taxomic classification of the family Erythrobacteraceae.</title>
        <authorList>
            <person name="Xu L."/>
        </authorList>
    </citation>
    <scope>NUCLEOTIDE SEQUENCE [LARGE SCALE GENOMIC DNA]</scope>
    <source>
        <strain evidence="1 2">LMG 29519</strain>
    </source>
</reference>
<dbReference type="Proteomes" id="UP000429229">
    <property type="component" value="Unassembled WGS sequence"/>
</dbReference>
<dbReference type="OrthoDB" id="9792407at2"/>
<dbReference type="Gene3D" id="3.40.390.10">
    <property type="entry name" value="Collagenase (Catalytic Domain)"/>
    <property type="match status" value="1"/>
</dbReference>